<reference evidence="1" key="1">
    <citation type="submission" date="2022-06" db="EMBL/GenBank/DDBJ databases">
        <title>Fusarium solani species complex genomes reveal bases of compartmentalisation and animal pathogenesis.</title>
        <authorList>
            <person name="Tsai I.J."/>
        </authorList>
    </citation>
    <scope>NUCLEOTIDE SEQUENCE</scope>
    <source>
        <strain evidence="1">Fu6.1</strain>
    </source>
</reference>
<dbReference type="EMBL" id="CM046515">
    <property type="protein sequence ID" value="KAI8649077.1"/>
    <property type="molecule type" value="Genomic_DNA"/>
</dbReference>
<organism evidence="1 2">
    <name type="scientific">Fusarium keratoplasticum</name>
    <dbReference type="NCBI Taxonomy" id="1328300"/>
    <lineage>
        <taxon>Eukaryota</taxon>
        <taxon>Fungi</taxon>
        <taxon>Dikarya</taxon>
        <taxon>Ascomycota</taxon>
        <taxon>Pezizomycotina</taxon>
        <taxon>Sordariomycetes</taxon>
        <taxon>Hypocreomycetidae</taxon>
        <taxon>Hypocreales</taxon>
        <taxon>Nectriaceae</taxon>
        <taxon>Fusarium</taxon>
        <taxon>Fusarium solani species complex</taxon>
    </lineage>
</organism>
<dbReference type="Proteomes" id="UP001065298">
    <property type="component" value="Chromosome 13"/>
</dbReference>
<evidence type="ECO:0000313" key="1">
    <source>
        <dbReference type="EMBL" id="KAI8649077.1"/>
    </source>
</evidence>
<evidence type="ECO:0000313" key="2">
    <source>
        <dbReference type="Proteomes" id="UP001065298"/>
    </source>
</evidence>
<keyword evidence="2" id="KW-1185">Reference proteome</keyword>
<protein>
    <submittedName>
        <fullName evidence="1">Zn(2)-C6 fungal-type domain-containing protein</fullName>
    </submittedName>
</protein>
<sequence length="362" mass="39798">MALNSLPDTPAEDHKSTCSKYSTTTSTKSGKPPHRVLKRSSSSAATIHHCNHVAHSAGMDGRHKRVSKACERCRMKKTKCDSNFPCKRCKDDGQICTAGVRKKRKYKQLPQGYAEVLENTQLMFIATIYKLYSMVRNNEPWELGEPGSNDHGQPVVHDIAQKLGCARPSSDINPPLHLGFPEDEVSMTKLTLPLEEQQKENESQKGFNDADSSVCNRTERASSSELDHSDIECGYPAAAFGNTNNAMTLSAQSFTGSSNDVAFDPLPPETGDLTTFPSQSPSTPNLPPWSMAAKAQNSDLTLQFVQELEIMGRMNMMNQRRVESEPGTILASCHVPDPEIIMGTGDLMIYSGYDGEPILSRV</sequence>
<name>A0ACC0QDV3_9HYPO</name>
<proteinExistence type="predicted"/>
<comment type="caution">
    <text evidence="1">The sequence shown here is derived from an EMBL/GenBank/DDBJ whole genome shotgun (WGS) entry which is preliminary data.</text>
</comment>
<gene>
    <name evidence="1" type="ORF">NCS57_01443700</name>
</gene>
<accession>A0ACC0QDV3</accession>